<gene>
    <name evidence="3" type="ORF">ACFOS1_07215</name>
</gene>
<feature type="transmembrane region" description="Helical" evidence="2">
    <location>
        <begin position="128"/>
        <end position="151"/>
    </location>
</feature>
<keyword evidence="1" id="KW-0175">Coiled coil</keyword>
<name>A0ABV8H5Q6_9FLAO</name>
<dbReference type="EMBL" id="JBHSAS010000006">
    <property type="protein sequence ID" value="MFC4027188.1"/>
    <property type="molecule type" value="Genomic_DNA"/>
</dbReference>
<evidence type="ECO:0000313" key="4">
    <source>
        <dbReference type="Proteomes" id="UP001595793"/>
    </source>
</evidence>
<protein>
    <submittedName>
        <fullName evidence="3">Uncharacterized protein</fullName>
    </submittedName>
</protein>
<evidence type="ECO:0000256" key="2">
    <source>
        <dbReference type="SAM" id="Phobius"/>
    </source>
</evidence>
<dbReference type="RefSeq" id="WP_290234763.1">
    <property type="nucleotide sequence ID" value="NZ_JAUFPZ010000002.1"/>
</dbReference>
<feature type="coiled-coil region" evidence="1">
    <location>
        <begin position="309"/>
        <end position="400"/>
    </location>
</feature>
<proteinExistence type="predicted"/>
<keyword evidence="2" id="KW-0472">Membrane</keyword>
<keyword evidence="2" id="KW-0812">Transmembrane</keyword>
<keyword evidence="4" id="KW-1185">Reference proteome</keyword>
<organism evidence="3 4">
    <name type="scientific">Zunongwangia endophytica</name>
    <dbReference type="NCBI Taxonomy" id="1808945"/>
    <lineage>
        <taxon>Bacteria</taxon>
        <taxon>Pseudomonadati</taxon>
        <taxon>Bacteroidota</taxon>
        <taxon>Flavobacteriia</taxon>
        <taxon>Flavobacteriales</taxon>
        <taxon>Flavobacteriaceae</taxon>
        <taxon>Zunongwangia</taxon>
    </lineage>
</organism>
<sequence>MGAQTKVFNLAIRVNDKEVKTTMNSVGKELRAQRGYVRNLEEGTKKWNEENAKLAKMEKTYDGMKTRQREFINQTKEGEKSLQNNRKAINQFGEAFGQVTGGIVTGDLMMVQEGLKGMRTSIIGATKAAVAFIATPLGMVLAGLAVAIGAVTQYFRDSEEGQNAWNKVSAVTGVVVGNLTDLLSFLGKIIVDVFSNPKETIEALGSFIKTNIENRITGLIKFFPKLGEAIDLALSGNFKEAGKVAFDAVTQITTGVENFSDKAVDGFNSAKDALNDYGNEMASEVKRQMELSDMAAEADKIERQLIVDKGKVEAQVAEARRKARDEENLSAEERQKLLNEAKAAQDDLYEREIKAAEIRRQIKAEENQFSNSTKEDLTEEAELTAKVDQLRRQKADAGRNLMRDELRINNELLKASKDLAKADQKRLDELAKLETEYNKKKEDRLADSALKQAELEQKRALEKAQALGAEQELIDQIRAEHQIKIDEAKAEEEAKELERMRTFDEKRRELENELELQKAETEAEKEEIRLAQELEKEELAWEKKLEEFQKEMEFLQMTEEEKAKVEQAIKESHEATINGIHEKWKNKELKKEEEIAQAKRQLWSDSLNAAINIAGQETKIGQALLIAKQLIAAKEMAVELGLFQSKMSLKAAEATGDIAAGTAKTAAVGFPQNIPLLIGFAAQVVGIVGAIRNAAKAKKDAKTTGFFNGGHTGYSGLGFIDDSGHEPVGYVHKNEYVIPEIVRKDPEMPQIEKYIENKRRKKLGLFYNGGPTSPEETNPVNTGADYATTFIAAIDRLLERLEIPLKAIVTWDYETEQKRQAAQKKLDKIKSKSKIKNS</sequence>
<evidence type="ECO:0000313" key="3">
    <source>
        <dbReference type="EMBL" id="MFC4027188.1"/>
    </source>
</evidence>
<keyword evidence="2" id="KW-1133">Transmembrane helix</keyword>
<accession>A0ABV8H5Q6</accession>
<dbReference type="Proteomes" id="UP001595793">
    <property type="component" value="Unassembled WGS sequence"/>
</dbReference>
<reference evidence="4" key="1">
    <citation type="journal article" date="2019" name="Int. J. Syst. Evol. Microbiol.">
        <title>The Global Catalogue of Microorganisms (GCM) 10K type strain sequencing project: providing services to taxonomists for standard genome sequencing and annotation.</title>
        <authorList>
            <consortium name="The Broad Institute Genomics Platform"/>
            <consortium name="The Broad Institute Genome Sequencing Center for Infectious Disease"/>
            <person name="Wu L."/>
            <person name="Ma J."/>
        </authorList>
    </citation>
    <scope>NUCLEOTIDE SEQUENCE [LARGE SCALE GENOMIC DNA]</scope>
    <source>
        <strain evidence="4">CECT 9128</strain>
    </source>
</reference>
<dbReference type="PANTHER" id="PTHR23159">
    <property type="entry name" value="CENTROSOMAL PROTEIN 2"/>
    <property type="match status" value="1"/>
</dbReference>
<evidence type="ECO:0000256" key="1">
    <source>
        <dbReference type="SAM" id="Coils"/>
    </source>
</evidence>
<dbReference type="PANTHER" id="PTHR23159:SF66">
    <property type="entry name" value="OS04G0158400 PROTEIN"/>
    <property type="match status" value="1"/>
</dbReference>
<feature type="coiled-coil region" evidence="1">
    <location>
        <begin position="438"/>
        <end position="601"/>
    </location>
</feature>
<comment type="caution">
    <text evidence="3">The sequence shown here is derived from an EMBL/GenBank/DDBJ whole genome shotgun (WGS) entry which is preliminary data.</text>
</comment>